<accession>A0A9P3PGQ8</accession>
<dbReference type="InterPro" id="IPR046528">
    <property type="entry name" value="DUF6593"/>
</dbReference>
<reference evidence="2" key="1">
    <citation type="submission" date="2022-07" db="EMBL/GenBank/DDBJ databases">
        <title>The genome of Lyophyllum shimeji provides insight into the initial evolution of ectomycorrhizal fungal genome.</title>
        <authorList>
            <person name="Kobayashi Y."/>
            <person name="Shibata T."/>
            <person name="Hirakawa H."/>
            <person name="Shigenobu S."/>
            <person name="Nishiyama T."/>
            <person name="Yamada A."/>
            <person name="Hasebe M."/>
            <person name="Kawaguchi M."/>
        </authorList>
    </citation>
    <scope>NUCLEOTIDE SEQUENCE</scope>
    <source>
        <strain evidence="2">AT787</strain>
    </source>
</reference>
<dbReference type="AlphaFoldDB" id="A0A9P3PGQ8"/>
<comment type="caution">
    <text evidence="2">The sequence shown here is derived from an EMBL/GenBank/DDBJ whole genome shotgun (WGS) entry which is preliminary data.</text>
</comment>
<organism evidence="2 3">
    <name type="scientific">Lyophyllum shimeji</name>
    <name type="common">Hon-shimeji</name>
    <name type="synonym">Tricholoma shimeji</name>
    <dbReference type="NCBI Taxonomy" id="47721"/>
    <lineage>
        <taxon>Eukaryota</taxon>
        <taxon>Fungi</taxon>
        <taxon>Dikarya</taxon>
        <taxon>Basidiomycota</taxon>
        <taxon>Agaricomycotina</taxon>
        <taxon>Agaricomycetes</taxon>
        <taxon>Agaricomycetidae</taxon>
        <taxon>Agaricales</taxon>
        <taxon>Tricholomatineae</taxon>
        <taxon>Lyophyllaceae</taxon>
        <taxon>Lyophyllum</taxon>
    </lineage>
</organism>
<proteinExistence type="predicted"/>
<gene>
    <name evidence="2" type="ORF">LshimejAT787_0212250</name>
</gene>
<dbReference type="EMBL" id="BRPK01000002">
    <property type="protein sequence ID" value="GLB35660.1"/>
    <property type="molecule type" value="Genomic_DNA"/>
</dbReference>
<sequence length="182" mass="20678">MHLYLSTPSPLNSVYTNEHGQALYKINTPGMFGARKSTISCVVPNDIPGEDSEPSMQDRFEYLAQVEHNVLAPSVLRFGGKAFRTNEYFRKEGRGAHGMRHRIFTAASDGREYKWLLEQFTPKLIVDDEAETVVAEFHRRNLGIIGKARPASLEIHPAGKHMVEEILVTFIYIEKFRKDRAG</sequence>
<protein>
    <recommendedName>
        <fullName evidence="1">DUF6593 domain-containing protein</fullName>
    </recommendedName>
</protein>
<name>A0A9P3PGQ8_LYOSH</name>
<feature type="domain" description="DUF6593" evidence="1">
    <location>
        <begin position="9"/>
        <end position="179"/>
    </location>
</feature>
<evidence type="ECO:0000313" key="3">
    <source>
        <dbReference type="Proteomes" id="UP001063166"/>
    </source>
</evidence>
<keyword evidence="3" id="KW-1185">Reference proteome</keyword>
<evidence type="ECO:0000259" key="1">
    <source>
        <dbReference type="Pfam" id="PF20236"/>
    </source>
</evidence>
<dbReference type="Proteomes" id="UP001063166">
    <property type="component" value="Unassembled WGS sequence"/>
</dbReference>
<dbReference type="Pfam" id="PF20236">
    <property type="entry name" value="DUF6593"/>
    <property type="match status" value="1"/>
</dbReference>
<evidence type="ECO:0000313" key="2">
    <source>
        <dbReference type="EMBL" id="GLB35660.1"/>
    </source>
</evidence>
<dbReference type="OrthoDB" id="3360976at2759"/>